<evidence type="ECO:0000259" key="4">
    <source>
        <dbReference type="SMART" id="SM00906"/>
    </source>
</evidence>
<dbReference type="PANTHER" id="PTHR46910:SF25">
    <property type="entry name" value="ABC-TRANSPORTER-REGULATING TRANSCRIPTION FACTOR"/>
    <property type="match status" value="1"/>
</dbReference>
<dbReference type="InterPro" id="IPR001138">
    <property type="entry name" value="Zn2Cys6_DnaBD"/>
</dbReference>
<keyword evidence="2" id="KW-0539">Nucleus</keyword>
<dbReference type="Pfam" id="PF04082">
    <property type="entry name" value="Fungal_trans"/>
    <property type="match status" value="1"/>
</dbReference>
<dbReference type="EMBL" id="JAULSV010000007">
    <property type="protein sequence ID" value="KAK0639200.1"/>
    <property type="molecule type" value="Genomic_DNA"/>
</dbReference>
<dbReference type="GO" id="GO:0003677">
    <property type="term" value="F:DNA binding"/>
    <property type="evidence" value="ECO:0007669"/>
    <property type="project" value="InterPro"/>
</dbReference>
<evidence type="ECO:0000256" key="3">
    <source>
        <dbReference type="SAM" id="MobiDB-lite"/>
    </source>
</evidence>
<dbReference type="InterPro" id="IPR007219">
    <property type="entry name" value="XnlR_reg_dom"/>
</dbReference>
<gene>
    <name evidence="5" type="ORF">B0T16DRAFT_462900</name>
</gene>
<feature type="domain" description="Xylanolytic transcriptional activator regulatory" evidence="4">
    <location>
        <begin position="242"/>
        <end position="322"/>
    </location>
</feature>
<dbReference type="CDD" id="cd12148">
    <property type="entry name" value="fungal_TF_MHR"/>
    <property type="match status" value="1"/>
</dbReference>
<dbReference type="SMART" id="SM00906">
    <property type="entry name" value="Fungal_trans"/>
    <property type="match status" value="1"/>
</dbReference>
<evidence type="ECO:0000313" key="6">
    <source>
        <dbReference type="Proteomes" id="UP001174936"/>
    </source>
</evidence>
<dbReference type="Gene3D" id="4.10.240.10">
    <property type="entry name" value="Zn(2)-C6 fungal-type DNA-binding domain"/>
    <property type="match status" value="1"/>
</dbReference>
<dbReference type="Proteomes" id="UP001174936">
    <property type="component" value="Unassembled WGS sequence"/>
</dbReference>
<dbReference type="CDD" id="cd00067">
    <property type="entry name" value="GAL4"/>
    <property type="match status" value="1"/>
</dbReference>
<comment type="caution">
    <text evidence="5">The sequence shown here is derived from an EMBL/GenBank/DDBJ whole genome shotgun (WGS) entry which is preliminary data.</text>
</comment>
<dbReference type="PANTHER" id="PTHR46910">
    <property type="entry name" value="TRANSCRIPTION FACTOR PDR1"/>
    <property type="match status" value="1"/>
</dbReference>
<dbReference type="AlphaFoldDB" id="A0AA40CI53"/>
<dbReference type="GO" id="GO:0008270">
    <property type="term" value="F:zinc ion binding"/>
    <property type="evidence" value="ECO:0007669"/>
    <property type="project" value="InterPro"/>
</dbReference>
<dbReference type="GO" id="GO:0006351">
    <property type="term" value="P:DNA-templated transcription"/>
    <property type="evidence" value="ECO:0007669"/>
    <property type="project" value="InterPro"/>
</dbReference>
<dbReference type="GO" id="GO:0000981">
    <property type="term" value="F:DNA-binding transcription factor activity, RNA polymerase II-specific"/>
    <property type="evidence" value="ECO:0007669"/>
    <property type="project" value="InterPro"/>
</dbReference>
<proteinExistence type="predicted"/>
<evidence type="ECO:0000313" key="5">
    <source>
        <dbReference type="EMBL" id="KAK0639200.1"/>
    </source>
</evidence>
<dbReference type="InterPro" id="IPR050987">
    <property type="entry name" value="AtrR-like"/>
</dbReference>
<dbReference type="InterPro" id="IPR036864">
    <property type="entry name" value="Zn2-C6_fun-type_DNA-bd_sf"/>
</dbReference>
<keyword evidence="6" id="KW-1185">Reference proteome</keyword>
<feature type="compositionally biased region" description="Pro residues" evidence="3">
    <location>
        <begin position="62"/>
        <end position="80"/>
    </location>
</feature>
<keyword evidence="1" id="KW-0479">Metal-binding</keyword>
<evidence type="ECO:0000256" key="2">
    <source>
        <dbReference type="ARBA" id="ARBA00023242"/>
    </source>
</evidence>
<protein>
    <recommendedName>
        <fullName evidence="4">Xylanolytic transcriptional activator regulatory domain-containing protein</fullName>
    </recommendedName>
</protein>
<reference evidence="5" key="1">
    <citation type="submission" date="2023-06" db="EMBL/GenBank/DDBJ databases">
        <title>Genome-scale phylogeny and comparative genomics of the fungal order Sordariales.</title>
        <authorList>
            <consortium name="Lawrence Berkeley National Laboratory"/>
            <person name="Hensen N."/>
            <person name="Bonometti L."/>
            <person name="Westerberg I."/>
            <person name="Brannstrom I.O."/>
            <person name="Guillou S."/>
            <person name="Cros-Aarteil S."/>
            <person name="Calhoun S."/>
            <person name="Haridas S."/>
            <person name="Kuo A."/>
            <person name="Mondo S."/>
            <person name="Pangilinan J."/>
            <person name="Riley R."/>
            <person name="Labutti K."/>
            <person name="Andreopoulos B."/>
            <person name="Lipzen A."/>
            <person name="Chen C."/>
            <person name="Yanf M."/>
            <person name="Daum C."/>
            <person name="Ng V."/>
            <person name="Clum A."/>
            <person name="Steindorff A."/>
            <person name="Ohm R."/>
            <person name="Martin F."/>
            <person name="Silar P."/>
            <person name="Natvig D."/>
            <person name="Lalanne C."/>
            <person name="Gautier V."/>
            <person name="Ament-Velasquez S.L."/>
            <person name="Kruys A."/>
            <person name="Hutchinson M.I."/>
            <person name="Powell A.J."/>
            <person name="Barry K."/>
            <person name="Miller A.N."/>
            <person name="Grigoriev I.V."/>
            <person name="Debuchy R."/>
            <person name="Gladieux P."/>
            <person name="Thoren M.H."/>
            <person name="Johannesson H."/>
        </authorList>
    </citation>
    <scope>NUCLEOTIDE SEQUENCE</scope>
    <source>
        <strain evidence="5">SMH2532-1</strain>
    </source>
</reference>
<organism evidence="5 6">
    <name type="scientific">Cercophora newfieldiana</name>
    <dbReference type="NCBI Taxonomy" id="92897"/>
    <lineage>
        <taxon>Eukaryota</taxon>
        <taxon>Fungi</taxon>
        <taxon>Dikarya</taxon>
        <taxon>Ascomycota</taxon>
        <taxon>Pezizomycotina</taxon>
        <taxon>Sordariomycetes</taxon>
        <taxon>Sordariomycetidae</taxon>
        <taxon>Sordariales</taxon>
        <taxon>Lasiosphaeriaceae</taxon>
        <taxon>Cercophora</taxon>
    </lineage>
</organism>
<feature type="region of interest" description="Disordered" evidence="3">
    <location>
        <begin position="54"/>
        <end position="86"/>
    </location>
</feature>
<accession>A0AA40CI53</accession>
<evidence type="ECO:0000256" key="1">
    <source>
        <dbReference type="ARBA" id="ARBA00022723"/>
    </source>
</evidence>
<name>A0AA40CI53_9PEZI</name>
<sequence>MRCDGQTPTCSPCAERGRACLFPTTRRVRGPGKSKQRIEALEARLAAIESFGSAGGGAPLPLKDPPPGTEPPDGPSPIAIPPSAQSTPFFDAAPGIPLFQKLSQHKFRTIRGEECMKPLQRPTLSPLTASPADIYLLQETADDICAELPFLNIPRFLQTFDRPEDVSEAGWQGLMNAMIASAIAQKTHPRSISDVAPHSWAFFRNAYAVLPELLMQGDNIRAVQAYVAMVLFTRQSGDARTAARLLGMAIRMFQTIGPTIGPGCVGNMVCQERPNVEEEERQRLSLTTFILDMEIAVNTGLPPAHTSDTASSLTGPPTDPDWCDPVFKARLDLAQIQHRITTALTNPTQASLIALESDLESWSLRVPPSIRPTWHYQTSFNPTTNSDQEQQLKLPLPLPVAILHLIYYNSLCMVSWALVRHVTDQLLKSGLPGSAIDCFAISDRTSHHRNVARTTARAVLHTMSHFPNLVSSSYPDLWRVLAYPLAASIALLAIVCKEPAHAEAHGDVELLGRFKGFLERMVSEEGCDLERMRDGVTKFEMVASDAVAVAIGTSAMPVNPALWPLAMASGQTGKAMAILMTCSSYVPMYLAQALIGNLPNRDTRNAKKLTDILEIPWLEIGYGPFVPDSLIPATYGFVPASGSVA</sequence>